<feature type="domain" description="Major facilitator superfamily (MFS) profile" evidence="9">
    <location>
        <begin position="16"/>
        <end position="464"/>
    </location>
</feature>
<dbReference type="Gene3D" id="1.20.1720.10">
    <property type="entry name" value="Multidrug resistance protein D"/>
    <property type="match status" value="1"/>
</dbReference>
<dbReference type="InterPro" id="IPR036259">
    <property type="entry name" value="MFS_trans_sf"/>
</dbReference>
<feature type="transmembrane region" description="Helical" evidence="8">
    <location>
        <begin position="82"/>
        <end position="101"/>
    </location>
</feature>
<keyword evidence="11" id="KW-1185">Reference proteome</keyword>
<keyword evidence="5 8" id="KW-0812">Transmembrane</keyword>
<evidence type="ECO:0000256" key="6">
    <source>
        <dbReference type="ARBA" id="ARBA00022989"/>
    </source>
</evidence>
<feature type="transmembrane region" description="Helical" evidence="8">
    <location>
        <begin position="271"/>
        <end position="292"/>
    </location>
</feature>
<dbReference type="PANTHER" id="PTHR42718">
    <property type="entry name" value="MAJOR FACILITATOR SUPERFAMILY MULTIDRUG TRANSPORTER MFSC"/>
    <property type="match status" value="1"/>
</dbReference>
<evidence type="ECO:0000256" key="2">
    <source>
        <dbReference type="ARBA" id="ARBA00008537"/>
    </source>
</evidence>
<evidence type="ECO:0000313" key="11">
    <source>
        <dbReference type="Proteomes" id="UP000603200"/>
    </source>
</evidence>
<keyword evidence="7 8" id="KW-0472">Membrane</keyword>
<evidence type="ECO:0000313" key="10">
    <source>
        <dbReference type="EMBL" id="GIE16981.1"/>
    </source>
</evidence>
<evidence type="ECO:0000256" key="8">
    <source>
        <dbReference type="SAM" id="Phobius"/>
    </source>
</evidence>
<name>A0ABQ3ZEH9_9ACTN</name>
<feature type="transmembrane region" description="Helical" evidence="8">
    <location>
        <begin position="441"/>
        <end position="459"/>
    </location>
</feature>
<evidence type="ECO:0000256" key="5">
    <source>
        <dbReference type="ARBA" id="ARBA00022692"/>
    </source>
</evidence>
<feature type="transmembrane region" description="Helical" evidence="8">
    <location>
        <begin position="168"/>
        <end position="189"/>
    </location>
</feature>
<dbReference type="SUPFAM" id="SSF103473">
    <property type="entry name" value="MFS general substrate transporter"/>
    <property type="match status" value="1"/>
</dbReference>
<dbReference type="Pfam" id="PF07690">
    <property type="entry name" value="MFS_1"/>
    <property type="match status" value="1"/>
</dbReference>
<gene>
    <name evidence="10" type="ORF">Ahu01nite_000830</name>
</gene>
<comment type="similarity">
    <text evidence="2">Belongs to the major facilitator superfamily. EmrB family.</text>
</comment>
<comment type="caution">
    <text evidence="10">The sequence shown here is derived from an EMBL/GenBank/DDBJ whole genome shotgun (WGS) entry which is preliminary data.</text>
</comment>
<feature type="transmembrane region" description="Helical" evidence="8">
    <location>
        <begin position="140"/>
        <end position="162"/>
    </location>
</feature>
<dbReference type="InterPro" id="IPR004638">
    <property type="entry name" value="EmrB-like"/>
</dbReference>
<evidence type="ECO:0000256" key="7">
    <source>
        <dbReference type="ARBA" id="ARBA00023136"/>
    </source>
</evidence>
<feature type="transmembrane region" description="Helical" evidence="8">
    <location>
        <begin position="304"/>
        <end position="324"/>
    </location>
</feature>
<feature type="transmembrane region" description="Helical" evidence="8">
    <location>
        <begin position="336"/>
        <end position="357"/>
    </location>
</feature>
<evidence type="ECO:0000256" key="3">
    <source>
        <dbReference type="ARBA" id="ARBA00022448"/>
    </source>
</evidence>
<feature type="transmembrane region" description="Helical" evidence="8">
    <location>
        <begin position="201"/>
        <end position="220"/>
    </location>
</feature>
<protein>
    <submittedName>
        <fullName evidence="10">MFS transporter</fullName>
    </submittedName>
</protein>
<dbReference type="PROSITE" id="PS50850">
    <property type="entry name" value="MFS"/>
    <property type="match status" value="1"/>
</dbReference>
<dbReference type="EMBL" id="BOMN01000001">
    <property type="protein sequence ID" value="GIE16981.1"/>
    <property type="molecule type" value="Genomic_DNA"/>
</dbReference>
<evidence type="ECO:0000259" key="9">
    <source>
        <dbReference type="PROSITE" id="PS50850"/>
    </source>
</evidence>
<organism evidence="10 11">
    <name type="scientific">Winogradskya humida</name>
    <dbReference type="NCBI Taxonomy" id="113566"/>
    <lineage>
        <taxon>Bacteria</taxon>
        <taxon>Bacillati</taxon>
        <taxon>Actinomycetota</taxon>
        <taxon>Actinomycetes</taxon>
        <taxon>Micromonosporales</taxon>
        <taxon>Micromonosporaceae</taxon>
        <taxon>Winogradskya</taxon>
    </lineage>
</organism>
<feature type="transmembrane region" description="Helical" evidence="8">
    <location>
        <begin position="53"/>
        <end position="73"/>
    </location>
</feature>
<dbReference type="InterPro" id="IPR020846">
    <property type="entry name" value="MFS_dom"/>
</dbReference>
<evidence type="ECO:0000256" key="1">
    <source>
        <dbReference type="ARBA" id="ARBA00004651"/>
    </source>
</evidence>
<feature type="transmembrane region" description="Helical" evidence="8">
    <location>
        <begin position="107"/>
        <end position="128"/>
    </location>
</feature>
<accession>A0ABQ3ZEH9</accession>
<feature type="transmembrane region" description="Helical" evidence="8">
    <location>
        <begin position="232"/>
        <end position="250"/>
    </location>
</feature>
<dbReference type="Gene3D" id="1.20.1250.20">
    <property type="entry name" value="MFS general substrate transporter like domains"/>
    <property type="match status" value="1"/>
</dbReference>
<keyword evidence="3" id="KW-0813">Transport</keyword>
<proteinExistence type="inferred from homology"/>
<comment type="subcellular location">
    <subcellularLocation>
        <location evidence="1">Cell membrane</location>
        <topology evidence="1">Multi-pass membrane protein</topology>
    </subcellularLocation>
</comment>
<feature type="transmembrane region" description="Helical" evidence="8">
    <location>
        <begin position="411"/>
        <end position="429"/>
    </location>
</feature>
<reference evidence="10 11" key="1">
    <citation type="submission" date="2021-01" db="EMBL/GenBank/DDBJ databases">
        <title>Whole genome shotgun sequence of Actinoplanes humidus NBRC 14915.</title>
        <authorList>
            <person name="Komaki H."/>
            <person name="Tamura T."/>
        </authorList>
    </citation>
    <scope>NUCLEOTIDE SEQUENCE [LARGE SCALE GENOMIC DNA]</scope>
    <source>
        <strain evidence="10 11">NBRC 14915</strain>
    </source>
</reference>
<dbReference type="InterPro" id="IPR011701">
    <property type="entry name" value="MFS"/>
</dbReference>
<keyword evidence="4" id="KW-1003">Cell membrane</keyword>
<dbReference type="PANTHER" id="PTHR42718:SF9">
    <property type="entry name" value="MAJOR FACILITATOR SUPERFAMILY MULTIDRUG TRANSPORTER MFSC"/>
    <property type="match status" value="1"/>
</dbReference>
<keyword evidence="6 8" id="KW-1133">Transmembrane helix</keyword>
<sequence length="475" mass="49710">MATPPPPVTGRRLTLISLVLVLGLSTTLLDTTIVNIALEHLRAVFHASVGDAQWLVTGYLLAYVAVIPVSGWVSERFGARNAWMFAVAAFLAGSILCGLATSLPALIAFRVLQGIGGGMLMPISISILTRAAGPDRIEHAMIAVALPAPLAPILGSVLGGTILEYASWRWLFLINVPICLAALALAPILLPAGQGQRGHRLDILGFLLLTPGVAAIAYGISQATGADGFASTGAWLPIVAGVVLLAAFTIHSLRTRDRALIDVRVFTRRSFGLSSVITFANGFSLYALMFMLPLFYQQVRGETVLHTGLLLIPQAVGTVSFFVLARKLVAHVDGRLVVATGVLLTMAGVLPFALAGLHGGTALLLAGQFVQGIGFGAIMQPVMTLAFASLTHDEAPRASAAFSVVQRVGSPFGVAVIAVILQTMLSSAITPADGLAAFTGAFWWIFGLSAVPLLFVFLLPARKSAAHTESGVVEL</sequence>
<dbReference type="Proteomes" id="UP000603200">
    <property type="component" value="Unassembled WGS sequence"/>
</dbReference>
<feature type="transmembrane region" description="Helical" evidence="8">
    <location>
        <begin position="369"/>
        <end position="390"/>
    </location>
</feature>
<dbReference type="NCBIfam" id="TIGR00711">
    <property type="entry name" value="efflux_EmrB"/>
    <property type="match status" value="1"/>
</dbReference>
<evidence type="ECO:0000256" key="4">
    <source>
        <dbReference type="ARBA" id="ARBA00022475"/>
    </source>
</evidence>
<dbReference type="CDD" id="cd17503">
    <property type="entry name" value="MFS_LmrB_MDR_like"/>
    <property type="match status" value="1"/>
</dbReference>